<accession>U5CPB1</accession>
<name>U5CPB1_AMBTC</name>
<feature type="compositionally biased region" description="Basic and acidic residues" evidence="1">
    <location>
        <begin position="103"/>
        <end position="123"/>
    </location>
</feature>
<reference evidence="3" key="1">
    <citation type="journal article" date="2013" name="Science">
        <title>The Amborella genome and the evolution of flowering plants.</title>
        <authorList>
            <consortium name="Amborella Genome Project"/>
        </authorList>
    </citation>
    <scope>NUCLEOTIDE SEQUENCE [LARGE SCALE GENOMIC DNA]</scope>
</reference>
<feature type="region of interest" description="Disordered" evidence="1">
    <location>
        <begin position="43"/>
        <end position="70"/>
    </location>
</feature>
<proteinExistence type="predicted"/>
<dbReference type="EMBL" id="KI392518">
    <property type="protein sequence ID" value="ERN15001.1"/>
    <property type="molecule type" value="Genomic_DNA"/>
</dbReference>
<evidence type="ECO:0000313" key="3">
    <source>
        <dbReference type="Proteomes" id="UP000017836"/>
    </source>
</evidence>
<dbReference type="AlphaFoldDB" id="U5CPB1"/>
<dbReference type="HOGENOM" id="CLU_1715691_0_0_1"/>
<dbReference type="Proteomes" id="UP000017836">
    <property type="component" value="Unassembled WGS sequence"/>
</dbReference>
<protein>
    <submittedName>
        <fullName evidence="2">Uncharacterized protein</fullName>
    </submittedName>
</protein>
<evidence type="ECO:0000313" key="2">
    <source>
        <dbReference type="EMBL" id="ERN15001.1"/>
    </source>
</evidence>
<gene>
    <name evidence="2" type="ORF">AMTR_s00032p00228750</name>
</gene>
<evidence type="ECO:0000256" key="1">
    <source>
        <dbReference type="SAM" id="MobiDB-lite"/>
    </source>
</evidence>
<organism evidence="2 3">
    <name type="scientific">Amborella trichopoda</name>
    <dbReference type="NCBI Taxonomy" id="13333"/>
    <lineage>
        <taxon>Eukaryota</taxon>
        <taxon>Viridiplantae</taxon>
        <taxon>Streptophyta</taxon>
        <taxon>Embryophyta</taxon>
        <taxon>Tracheophyta</taxon>
        <taxon>Spermatophyta</taxon>
        <taxon>Magnoliopsida</taxon>
        <taxon>Amborellales</taxon>
        <taxon>Amborellaceae</taxon>
        <taxon>Amborella</taxon>
    </lineage>
</organism>
<dbReference type="Gramene" id="ERN15001">
    <property type="protein sequence ID" value="ERN15001"/>
    <property type="gene ID" value="AMTR_s00032p00228750"/>
</dbReference>
<sequence length="153" mass="17011">MANKPESKNLSMCEKSMSIMVNILTFSSISISQRALGINHTVASGHKKSMPNSERADTSSMNITPGGLKLHEPRTKVKAYYVMEPGETGRIVENKVDVNPMTSKDRVSVNRRPSPEKADVNERATDFIHKVTQRLKQDRGTLNEPPIANPPLR</sequence>
<feature type="region of interest" description="Disordered" evidence="1">
    <location>
        <begin position="134"/>
        <end position="153"/>
    </location>
</feature>
<keyword evidence="3" id="KW-1185">Reference proteome</keyword>
<feature type="region of interest" description="Disordered" evidence="1">
    <location>
        <begin position="102"/>
        <end position="123"/>
    </location>
</feature>